<accession>A0A8X6N5W6</accession>
<gene>
    <name evidence="1" type="ORF">NPIL_412961</name>
</gene>
<comment type="caution">
    <text evidence="1">The sequence shown here is derived from an EMBL/GenBank/DDBJ whole genome shotgun (WGS) entry which is preliminary data.</text>
</comment>
<proteinExistence type="predicted"/>
<dbReference type="Proteomes" id="UP000887013">
    <property type="component" value="Unassembled WGS sequence"/>
</dbReference>
<protein>
    <submittedName>
        <fullName evidence="1">Uncharacterized protein</fullName>
    </submittedName>
</protein>
<reference evidence="1" key="1">
    <citation type="submission" date="2020-08" db="EMBL/GenBank/DDBJ databases">
        <title>Multicomponent nature underlies the extraordinary mechanical properties of spider dragline silk.</title>
        <authorList>
            <person name="Kono N."/>
            <person name="Nakamura H."/>
            <person name="Mori M."/>
            <person name="Yoshida Y."/>
            <person name="Ohtoshi R."/>
            <person name="Malay A.D."/>
            <person name="Moran D.A.P."/>
            <person name="Tomita M."/>
            <person name="Numata K."/>
            <person name="Arakawa K."/>
        </authorList>
    </citation>
    <scope>NUCLEOTIDE SEQUENCE</scope>
</reference>
<organism evidence="1 2">
    <name type="scientific">Nephila pilipes</name>
    <name type="common">Giant wood spider</name>
    <name type="synonym">Nephila maculata</name>
    <dbReference type="NCBI Taxonomy" id="299642"/>
    <lineage>
        <taxon>Eukaryota</taxon>
        <taxon>Metazoa</taxon>
        <taxon>Ecdysozoa</taxon>
        <taxon>Arthropoda</taxon>
        <taxon>Chelicerata</taxon>
        <taxon>Arachnida</taxon>
        <taxon>Araneae</taxon>
        <taxon>Araneomorphae</taxon>
        <taxon>Entelegynae</taxon>
        <taxon>Araneoidea</taxon>
        <taxon>Nephilidae</taxon>
        <taxon>Nephila</taxon>
    </lineage>
</organism>
<evidence type="ECO:0000313" key="2">
    <source>
        <dbReference type="Proteomes" id="UP000887013"/>
    </source>
</evidence>
<evidence type="ECO:0000313" key="1">
    <source>
        <dbReference type="EMBL" id="GFS95569.1"/>
    </source>
</evidence>
<dbReference type="EMBL" id="BMAW01100551">
    <property type="protein sequence ID" value="GFS95569.1"/>
    <property type="molecule type" value="Genomic_DNA"/>
</dbReference>
<keyword evidence="2" id="KW-1185">Reference proteome</keyword>
<name>A0A8X6N5W6_NEPPI</name>
<sequence>MCAINLKWHDKKRVNARTKQKKKPDTMPRLTDSSAVVLTDIEDTKSECDSVAMEEEEISEPIQSEDQKKCKEIQEISRALANATGSQMHYENCIALATKFPNSNFEENLEINKMEPEKAKAKTREIQGKVSLIYFYRVQCKTVPPTLK</sequence>
<dbReference type="AlphaFoldDB" id="A0A8X6N5W6"/>